<keyword evidence="3" id="KW-1185">Reference proteome</keyword>
<evidence type="ECO:0000313" key="2">
    <source>
        <dbReference type="EMBL" id="EFG06829.1"/>
    </source>
</evidence>
<name>E2Q3K9_STRCL</name>
<sequence>HRRLKPCPASCGLSGRFCQALRRHHFGGNLHNAPRSRGRTRAQRQPVHRQHHPRLIRECARGRARR</sequence>
<dbReference type="EMBL" id="CM000913">
    <property type="protein sequence ID" value="EFG06829.1"/>
    <property type="molecule type" value="Genomic_DNA"/>
</dbReference>
<gene>
    <name evidence="2" type="ORF">SCLAV_1755</name>
</gene>
<feature type="compositionally biased region" description="Basic residues" evidence="1">
    <location>
        <begin position="34"/>
        <end position="52"/>
    </location>
</feature>
<feature type="non-terminal residue" evidence="2">
    <location>
        <position position="1"/>
    </location>
</feature>
<feature type="region of interest" description="Disordered" evidence="1">
    <location>
        <begin position="27"/>
        <end position="52"/>
    </location>
</feature>
<reference evidence="2 3" key="1">
    <citation type="journal article" date="2010" name="Genome Biol. Evol.">
        <title>The sequence of a 1.8-mb bacterial linear plasmid reveals a rich evolutionary reservoir of secondary metabolic pathways.</title>
        <authorList>
            <person name="Medema M.H."/>
            <person name="Trefzer A."/>
            <person name="Kovalchuk A."/>
            <person name="van den Berg M."/>
            <person name="Mueller U."/>
            <person name="Heijne W."/>
            <person name="Wu L."/>
            <person name="Alam M.T."/>
            <person name="Ronning C.M."/>
            <person name="Nierman W.C."/>
            <person name="Bovenberg R.A.L."/>
            <person name="Breitling R."/>
            <person name="Takano E."/>
        </authorList>
    </citation>
    <scope>NUCLEOTIDE SEQUENCE [LARGE SCALE GENOMIC DNA]</scope>
    <source>
        <strain evidence="3">ATCC 27064 / DSM 738 / JCM 4710 / NBRC 13307 / NCIMB 12785 / NRRL 3585 / VKM Ac-602</strain>
    </source>
</reference>
<organism evidence="2 3">
    <name type="scientific">Streptomyces clavuligerus</name>
    <dbReference type="NCBI Taxonomy" id="1901"/>
    <lineage>
        <taxon>Bacteria</taxon>
        <taxon>Bacillati</taxon>
        <taxon>Actinomycetota</taxon>
        <taxon>Actinomycetes</taxon>
        <taxon>Kitasatosporales</taxon>
        <taxon>Streptomycetaceae</taxon>
        <taxon>Streptomyces</taxon>
    </lineage>
</organism>
<dbReference type="AlphaFoldDB" id="E2Q3K9"/>
<proteinExistence type="predicted"/>
<dbReference type="Proteomes" id="UP000002357">
    <property type="component" value="Chromosome"/>
</dbReference>
<protein>
    <submittedName>
        <fullName evidence="2">Uncharacterized protein</fullName>
    </submittedName>
</protein>
<accession>E2Q3K9</accession>
<evidence type="ECO:0000256" key="1">
    <source>
        <dbReference type="SAM" id="MobiDB-lite"/>
    </source>
</evidence>
<evidence type="ECO:0000313" key="3">
    <source>
        <dbReference type="Proteomes" id="UP000002357"/>
    </source>
</evidence>